<accession>F3L5J1</accession>
<dbReference type="AlphaFoldDB" id="F3L5J1"/>
<evidence type="ECO:0000313" key="1">
    <source>
        <dbReference type="EMBL" id="EGG28413.1"/>
    </source>
</evidence>
<organism evidence="1 2">
    <name type="scientific">Aequoribacter fuscus</name>
    <dbReference type="NCBI Taxonomy" id="2518989"/>
    <lineage>
        <taxon>Bacteria</taxon>
        <taxon>Pseudomonadati</taxon>
        <taxon>Pseudomonadota</taxon>
        <taxon>Gammaproteobacteria</taxon>
        <taxon>Cellvibrionales</taxon>
        <taxon>Halieaceae</taxon>
        <taxon>Aequoribacter</taxon>
    </lineage>
</organism>
<dbReference type="Gene3D" id="1.10.357.10">
    <property type="entry name" value="Tetracycline Repressor, domain 2"/>
    <property type="match status" value="1"/>
</dbReference>
<sequence length="195" mass="22286">MTKPAKLLEIDGRRQRSERSKQAIIDAMAAMIEEGNLIPTAQQASDRAGVGIRTVFRHFSDMENLFSIADTQRRAHIEGLFAGGDRHGSVSERIQKLVDYRGQQYELVANIARSSLAQRWRYKALHENYARYQRALRNDNFDWLPELRSLPKALQDSIEAQLSFEHWDRLRDHQNLSADEAKAAIAETLARLLGA</sequence>
<proteinExistence type="predicted"/>
<dbReference type="SUPFAM" id="SSF46689">
    <property type="entry name" value="Homeodomain-like"/>
    <property type="match status" value="1"/>
</dbReference>
<evidence type="ECO:0000313" key="2">
    <source>
        <dbReference type="Proteomes" id="UP000005615"/>
    </source>
</evidence>
<dbReference type="RefSeq" id="WP_009577126.1">
    <property type="nucleotide sequence ID" value="NZ_AEIG01000113.1"/>
</dbReference>
<dbReference type="EMBL" id="AEIG01000113">
    <property type="protein sequence ID" value="EGG28413.1"/>
    <property type="molecule type" value="Genomic_DNA"/>
</dbReference>
<dbReference type="OrthoDB" id="8911656at2"/>
<reference evidence="1 2" key="1">
    <citation type="journal article" date="2011" name="J. Bacteriol.">
        <title>Genome sequence of strain IMCC3088, a proteorhodopsin-containing marine bacterium belonging to the OM60/NOR5 clade.</title>
        <authorList>
            <person name="Jang Y."/>
            <person name="Oh H.M."/>
            <person name="Kang I."/>
            <person name="Lee K."/>
            <person name="Yang S.J."/>
            <person name="Cho J.C."/>
        </authorList>
    </citation>
    <scope>NUCLEOTIDE SEQUENCE [LARGE SCALE GENOMIC DNA]</scope>
    <source>
        <strain evidence="1 2">IMCC3088</strain>
    </source>
</reference>
<dbReference type="Proteomes" id="UP000005615">
    <property type="component" value="Unassembled WGS sequence"/>
</dbReference>
<name>F3L5J1_9GAMM</name>
<dbReference type="STRING" id="2518989.IMCC3088_154"/>
<gene>
    <name evidence="1" type="ORF">IMCC3088_154</name>
</gene>
<dbReference type="InterPro" id="IPR009057">
    <property type="entry name" value="Homeodomain-like_sf"/>
</dbReference>
<comment type="caution">
    <text evidence="1">The sequence shown here is derived from an EMBL/GenBank/DDBJ whole genome shotgun (WGS) entry which is preliminary data.</text>
</comment>
<keyword evidence="2" id="KW-1185">Reference proteome</keyword>
<protein>
    <submittedName>
        <fullName evidence="1">Uncharacterized protein</fullName>
    </submittedName>
</protein>
<dbReference type="eggNOG" id="COG1309">
    <property type="taxonomic scope" value="Bacteria"/>
</dbReference>